<dbReference type="EMBL" id="MT141665">
    <property type="protein sequence ID" value="QJA68962.1"/>
    <property type="molecule type" value="Genomic_DNA"/>
</dbReference>
<evidence type="ECO:0000313" key="2">
    <source>
        <dbReference type="EMBL" id="QJA68962.1"/>
    </source>
</evidence>
<reference evidence="2" key="1">
    <citation type="submission" date="2020-03" db="EMBL/GenBank/DDBJ databases">
        <title>The deep terrestrial virosphere.</title>
        <authorList>
            <person name="Holmfeldt K."/>
            <person name="Nilsson E."/>
            <person name="Simone D."/>
            <person name="Lopez-Fernandez M."/>
            <person name="Wu X."/>
            <person name="de Brujin I."/>
            <person name="Lundin D."/>
            <person name="Andersson A."/>
            <person name="Bertilsson S."/>
            <person name="Dopson M."/>
        </authorList>
    </citation>
    <scope>NUCLEOTIDE SEQUENCE</scope>
    <source>
        <strain evidence="2">MM415A05286</strain>
    </source>
</reference>
<protein>
    <submittedName>
        <fullName evidence="2">Uncharacterized protein</fullName>
    </submittedName>
</protein>
<sequence>MYGLCYGRNIKIGDPPPTIRRGRVRPPGDKLRKPSKKIIKHRGKVFCDKRLIKRQLQGK</sequence>
<gene>
    <name evidence="2" type="ORF">MM415A05286_0002</name>
</gene>
<accession>A0A6M3JIP7</accession>
<organism evidence="2">
    <name type="scientific">viral metagenome</name>
    <dbReference type="NCBI Taxonomy" id="1070528"/>
    <lineage>
        <taxon>unclassified sequences</taxon>
        <taxon>metagenomes</taxon>
        <taxon>organismal metagenomes</taxon>
    </lineage>
</organism>
<feature type="region of interest" description="Disordered" evidence="1">
    <location>
        <begin position="13"/>
        <end position="34"/>
    </location>
</feature>
<proteinExistence type="predicted"/>
<evidence type="ECO:0000256" key="1">
    <source>
        <dbReference type="SAM" id="MobiDB-lite"/>
    </source>
</evidence>
<dbReference type="AlphaFoldDB" id="A0A6M3JIP7"/>
<name>A0A6M3JIP7_9ZZZZ</name>